<gene>
    <name evidence="1" type="ORF">PMI13_01105</name>
</gene>
<dbReference type="EMBL" id="AKJY01000014">
    <property type="protein sequence ID" value="EJL74366.1"/>
    <property type="molecule type" value="Genomic_DNA"/>
</dbReference>
<evidence type="ECO:0008006" key="3">
    <source>
        <dbReference type="Google" id="ProtNLM"/>
    </source>
</evidence>
<dbReference type="PATRIC" id="fig|1144316.3.peg.1108"/>
<dbReference type="AlphaFoldDB" id="J3CM98"/>
<evidence type="ECO:0000313" key="2">
    <source>
        <dbReference type="Proteomes" id="UP000007509"/>
    </source>
</evidence>
<organism evidence="1 2">
    <name type="scientific">Chryseobacterium populi</name>
    <dbReference type="NCBI Taxonomy" id="1144316"/>
    <lineage>
        <taxon>Bacteria</taxon>
        <taxon>Pseudomonadati</taxon>
        <taxon>Bacteroidota</taxon>
        <taxon>Flavobacteriia</taxon>
        <taxon>Flavobacteriales</taxon>
        <taxon>Weeksellaceae</taxon>
        <taxon>Chryseobacterium group</taxon>
        <taxon>Chryseobacterium</taxon>
    </lineage>
</organism>
<proteinExistence type="predicted"/>
<protein>
    <recommendedName>
        <fullName evidence="3">Conjugal transfer protein TraD</fullName>
    </recommendedName>
</protein>
<evidence type="ECO:0000313" key="1">
    <source>
        <dbReference type="EMBL" id="EJL74366.1"/>
    </source>
</evidence>
<reference evidence="1 2" key="1">
    <citation type="journal article" date="2012" name="J. Bacteriol.">
        <title>Twenty-one genome sequences from Pseudomonas species and 19 genome sequences from diverse bacteria isolated from the rhizosphere and endosphere of Populus deltoides.</title>
        <authorList>
            <person name="Brown S.D."/>
            <person name="Utturkar S.M."/>
            <person name="Klingeman D.M."/>
            <person name="Johnson C.M."/>
            <person name="Martin S.L."/>
            <person name="Land M.L."/>
            <person name="Lu T.Y."/>
            <person name="Schadt C.W."/>
            <person name="Doktycz M.J."/>
            <person name="Pelletier D.A."/>
        </authorList>
    </citation>
    <scope>NUCLEOTIDE SEQUENCE [LARGE SCALE GENOMIC DNA]</scope>
    <source>
        <strain evidence="1 2">CF314</strain>
    </source>
</reference>
<name>J3CM98_9FLAO</name>
<comment type="caution">
    <text evidence="1">The sequence shown here is derived from an EMBL/GenBank/DDBJ whole genome shotgun (WGS) entry which is preliminary data.</text>
</comment>
<sequence>MMELLILICLLVVIFLLVEERIAHGKRPAKNNLKKDPLPDLPDIMGRPRPVQSHVLPNIAPQSQHEEDKAEADNFEIEIDEEDVAIEIPQEDLDEVFSSGPDLWEEEEEWNRYGMQAGDNGFATGVTFEELSTVGMLLSQEVLEPSQQNIAIGLVQKIQGTELLSLLENSIEGASRKIADLLDRSLSGEAGSSSSFMRKNDLEDFDIGEFV</sequence>
<dbReference type="Proteomes" id="UP000007509">
    <property type="component" value="Unassembled WGS sequence"/>
</dbReference>
<accession>J3CM98</accession>
<keyword evidence="2" id="KW-1185">Reference proteome</keyword>